<evidence type="ECO:0000256" key="1">
    <source>
        <dbReference type="SAM" id="MobiDB-lite"/>
    </source>
</evidence>
<gene>
    <name evidence="2" type="ORF">CDAR_221871</name>
</gene>
<dbReference type="Proteomes" id="UP001054837">
    <property type="component" value="Unassembled WGS sequence"/>
</dbReference>
<dbReference type="AlphaFoldDB" id="A0AAV4NF89"/>
<protein>
    <submittedName>
        <fullName evidence="2">Uncharacterized protein</fullName>
    </submittedName>
</protein>
<feature type="region of interest" description="Disordered" evidence="1">
    <location>
        <begin position="1"/>
        <end position="57"/>
    </location>
</feature>
<reference evidence="2 3" key="1">
    <citation type="submission" date="2021-06" db="EMBL/GenBank/DDBJ databases">
        <title>Caerostris darwini draft genome.</title>
        <authorList>
            <person name="Kono N."/>
            <person name="Arakawa K."/>
        </authorList>
    </citation>
    <scope>NUCLEOTIDE SEQUENCE [LARGE SCALE GENOMIC DNA]</scope>
</reference>
<comment type="caution">
    <text evidence="2">The sequence shown here is derived from an EMBL/GenBank/DDBJ whole genome shotgun (WGS) entry which is preliminary data.</text>
</comment>
<sequence>MNPEMPQKSPRPPGSVKPPAANGQSSPRAGSPIAPASTNTSAAMDFESSAPPATQPENLVDISIGSAVAYLVERGVPLMQETLQHILPPMQDKCITSAELLQVRHLMQLREDYTVFINDINEMKRASNASDNIHSSDRKILEYFQKNTD</sequence>
<feature type="non-terminal residue" evidence="2">
    <location>
        <position position="149"/>
    </location>
</feature>
<accession>A0AAV4NF89</accession>
<name>A0AAV4NF89_9ARAC</name>
<organism evidence="2 3">
    <name type="scientific">Caerostris darwini</name>
    <dbReference type="NCBI Taxonomy" id="1538125"/>
    <lineage>
        <taxon>Eukaryota</taxon>
        <taxon>Metazoa</taxon>
        <taxon>Ecdysozoa</taxon>
        <taxon>Arthropoda</taxon>
        <taxon>Chelicerata</taxon>
        <taxon>Arachnida</taxon>
        <taxon>Araneae</taxon>
        <taxon>Araneomorphae</taxon>
        <taxon>Entelegynae</taxon>
        <taxon>Araneoidea</taxon>
        <taxon>Araneidae</taxon>
        <taxon>Caerostris</taxon>
    </lineage>
</organism>
<dbReference type="EMBL" id="BPLQ01001627">
    <property type="protein sequence ID" value="GIX83482.1"/>
    <property type="molecule type" value="Genomic_DNA"/>
</dbReference>
<proteinExistence type="predicted"/>
<keyword evidence="3" id="KW-1185">Reference proteome</keyword>
<evidence type="ECO:0000313" key="2">
    <source>
        <dbReference type="EMBL" id="GIX83482.1"/>
    </source>
</evidence>
<evidence type="ECO:0000313" key="3">
    <source>
        <dbReference type="Proteomes" id="UP001054837"/>
    </source>
</evidence>